<proteinExistence type="predicted"/>
<evidence type="ECO:0000256" key="1">
    <source>
        <dbReference type="SAM" id="SignalP"/>
    </source>
</evidence>
<dbReference type="Proteomes" id="UP000078597">
    <property type="component" value="Unassembled WGS sequence"/>
</dbReference>
<dbReference type="SUPFAM" id="SSF89162">
    <property type="entry name" value="Gametocyte protein Pfg27"/>
    <property type="match status" value="2"/>
</dbReference>
<dbReference type="Gene3D" id="1.10.3030.10">
    <property type="entry name" value="Gametocyte protein Pfg27"/>
    <property type="match status" value="2"/>
</dbReference>
<keyword evidence="1" id="KW-0732">Signal</keyword>
<dbReference type="InterPro" id="IPR036469">
    <property type="entry name" value="Pfg27_sf"/>
</dbReference>
<accession>A0A1A8X254</accession>
<dbReference type="VEuPathDB" id="PlasmoDB:PmUG01_14018400"/>
<organism evidence="2 3">
    <name type="scientific">Plasmodium malariae</name>
    <dbReference type="NCBI Taxonomy" id="5858"/>
    <lineage>
        <taxon>Eukaryota</taxon>
        <taxon>Sar</taxon>
        <taxon>Alveolata</taxon>
        <taxon>Apicomplexa</taxon>
        <taxon>Aconoidasida</taxon>
        <taxon>Haemosporida</taxon>
        <taxon>Plasmodiidae</taxon>
        <taxon>Plasmodium</taxon>
        <taxon>Plasmodium (Plasmodium)</taxon>
    </lineage>
</organism>
<evidence type="ECO:0000313" key="3">
    <source>
        <dbReference type="Proteomes" id="UP000078597"/>
    </source>
</evidence>
<sequence length="415" mass="50343">MNIYTFIQIQIFVIYALIKCAAGSSKNQAPSYNPQVQKTITVGDKTYQYKYDHYKSGPPREEVMKWLDVEFHASTDVLYHLLPLAKDPWKLFNEIEYSERIYDTVREYEDKYKFKFRDEEARESCVERIKGRLLYPLYLEPLTEDYCKTIQKYFWIEERLEEEMTVKMDREETYQDKKAMSKNEDEMKRLISIYEKGRSIKLSDDMIHFTISIAKVFLEDYLKLYTESGPPREEVMKWLDVEFHASTDVLYHLLPLAKDPWKLFNEIEYSERIYDTVREYEDKYKFKFRDEEARESCVERIKGRLLYPLYLEPLTEDYCKTIQKYFWIEERLEEEMTVKMDREETYQDKKAMSKNEDEMKRLISIYEKGRSIKLSDDMIHFTISIAKVFLEDYLKLYTEVYDKLSPTNNDKTKQK</sequence>
<evidence type="ECO:0000313" key="2">
    <source>
        <dbReference type="EMBL" id="SBS98676.1"/>
    </source>
</evidence>
<dbReference type="Pfam" id="PF09216">
    <property type="entry name" value="Pfg27"/>
    <property type="match status" value="2"/>
</dbReference>
<dbReference type="AlphaFoldDB" id="A0A1A8X254"/>
<feature type="signal peptide" evidence="1">
    <location>
        <begin position="1"/>
        <end position="23"/>
    </location>
</feature>
<name>A0A1A8X254_PLAMA</name>
<dbReference type="EMBL" id="FLQW01005224">
    <property type="protein sequence ID" value="SBS98676.1"/>
    <property type="molecule type" value="Genomic_DNA"/>
</dbReference>
<protein>
    <submittedName>
        <fullName evidence="2">Gamete antigen 27/25 (G27/25)</fullName>
    </submittedName>
</protein>
<gene>
    <name evidence="2" type="ORF">PMALA_064470</name>
</gene>
<feature type="chain" id="PRO_5008381227" evidence="1">
    <location>
        <begin position="24"/>
        <end position="415"/>
    </location>
</feature>
<dbReference type="InterPro" id="IPR015299">
    <property type="entry name" value="Gamete_antigen_PLAspp"/>
</dbReference>
<reference evidence="3" key="1">
    <citation type="submission" date="2016-05" db="EMBL/GenBank/DDBJ databases">
        <authorList>
            <person name="Naeem Raeece"/>
        </authorList>
    </citation>
    <scope>NUCLEOTIDE SEQUENCE [LARGE SCALE GENOMIC DNA]</scope>
</reference>